<accession>A0A8J5SWX9</accession>
<protein>
    <submittedName>
        <fullName evidence="2">Uncharacterized protein</fullName>
    </submittedName>
</protein>
<dbReference type="AlphaFoldDB" id="A0A8J5SWX9"/>
<dbReference type="EMBL" id="JAAALK010000086">
    <property type="protein sequence ID" value="KAG8082370.1"/>
    <property type="molecule type" value="Genomic_DNA"/>
</dbReference>
<comment type="caution">
    <text evidence="2">The sequence shown here is derived from an EMBL/GenBank/DDBJ whole genome shotgun (WGS) entry which is preliminary data.</text>
</comment>
<dbReference type="OrthoDB" id="21413at2759"/>
<dbReference type="Proteomes" id="UP000729402">
    <property type="component" value="Unassembled WGS sequence"/>
</dbReference>
<organism evidence="2 3">
    <name type="scientific">Zizania palustris</name>
    <name type="common">Northern wild rice</name>
    <dbReference type="NCBI Taxonomy" id="103762"/>
    <lineage>
        <taxon>Eukaryota</taxon>
        <taxon>Viridiplantae</taxon>
        <taxon>Streptophyta</taxon>
        <taxon>Embryophyta</taxon>
        <taxon>Tracheophyta</taxon>
        <taxon>Spermatophyta</taxon>
        <taxon>Magnoliopsida</taxon>
        <taxon>Liliopsida</taxon>
        <taxon>Poales</taxon>
        <taxon>Poaceae</taxon>
        <taxon>BOP clade</taxon>
        <taxon>Oryzoideae</taxon>
        <taxon>Oryzeae</taxon>
        <taxon>Zizaniinae</taxon>
        <taxon>Zizania</taxon>
    </lineage>
</organism>
<evidence type="ECO:0000313" key="3">
    <source>
        <dbReference type="Proteomes" id="UP000729402"/>
    </source>
</evidence>
<proteinExistence type="predicted"/>
<evidence type="ECO:0000313" key="2">
    <source>
        <dbReference type="EMBL" id="KAG8082370.1"/>
    </source>
</evidence>
<feature type="region of interest" description="Disordered" evidence="1">
    <location>
        <begin position="1"/>
        <end position="29"/>
    </location>
</feature>
<evidence type="ECO:0000256" key="1">
    <source>
        <dbReference type="SAM" id="MobiDB-lite"/>
    </source>
</evidence>
<name>A0A8J5SWX9_ZIZPA</name>
<keyword evidence="3" id="KW-1185">Reference proteome</keyword>
<gene>
    <name evidence="2" type="ORF">GUJ93_ZPchr0014g47350</name>
</gene>
<sequence length="91" mass="9489">MVVARKGTATPLGTVFSPEEGRGAGGRGSRRAELARIEGFAADNAALVSLVPFGGATFFPGHLIYTNELLGRGTMQRGPLRRPLRYCAGGG</sequence>
<reference evidence="2" key="1">
    <citation type="journal article" date="2021" name="bioRxiv">
        <title>Whole Genome Assembly and Annotation of Northern Wild Rice, Zizania palustris L., Supports a Whole Genome Duplication in the Zizania Genus.</title>
        <authorList>
            <person name="Haas M."/>
            <person name="Kono T."/>
            <person name="Macchietto M."/>
            <person name="Millas R."/>
            <person name="McGilp L."/>
            <person name="Shao M."/>
            <person name="Duquette J."/>
            <person name="Hirsch C.N."/>
            <person name="Kimball J."/>
        </authorList>
    </citation>
    <scope>NUCLEOTIDE SEQUENCE</scope>
    <source>
        <tissue evidence="2">Fresh leaf tissue</tissue>
    </source>
</reference>
<reference evidence="2" key="2">
    <citation type="submission" date="2021-02" db="EMBL/GenBank/DDBJ databases">
        <authorList>
            <person name="Kimball J.A."/>
            <person name="Haas M.W."/>
            <person name="Macchietto M."/>
            <person name="Kono T."/>
            <person name="Duquette J."/>
            <person name="Shao M."/>
        </authorList>
    </citation>
    <scope>NUCLEOTIDE SEQUENCE</scope>
    <source>
        <tissue evidence="2">Fresh leaf tissue</tissue>
    </source>
</reference>